<dbReference type="Pfam" id="PF01882">
    <property type="entry name" value="DUF58"/>
    <property type="match status" value="1"/>
</dbReference>
<dbReference type="AlphaFoldDB" id="A0A1G2PKF4"/>
<evidence type="ECO:0000313" key="3">
    <source>
        <dbReference type="Proteomes" id="UP000177629"/>
    </source>
</evidence>
<dbReference type="EMBL" id="MHSS01000002">
    <property type="protein sequence ID" value="OHA48835.1"/>
    <property type="molecule type" value="Genomic_DNA"/>
</dbReference>
<dbReference type="Proteomes" id="UP000177629">
    <property type="component" value="Unassembled WGS sequence"/>
</dbReference>
<proteinExistence type="predicted"/>
<dbReference type="InterPro" id="IPR002881">
    <property type="entry name" value="DUF58"/>
</dbReference>
<comment type="caution">
    <text evidence="2">The sequence shown here is derived from an EMBL/GenBank/DDBJ whole genome shotgun (WGS) entry which is preliminary data.</text>
</comment>
<reference evidence="2 3" key="1">
    <citation type="journal article" date="2016" name="Nat. Commun.">
        <title>Thousands of microbial genomes shed light on interconnected biogeochemical processes in an aquifer system.</title>
        <authorList>
            <person name="Anantharaman K."/>
            <person name="Brown C.T."/>
            <person name="Hug L.A."/>
            <person name="Sharon I."/>
            <person name="Castelle C.J."/>
            <person name="Probst A.J."/>
            <person name="Thomas B.C."/>
            <person name="Singh A."/>
            <person name="Wilkins M.J."/>
            <person name="Karaoz U."/>
            <person name="Brodie E.L."/>
            <person name="Williams K.H."/>
            <person name="Hubbard S.S."/>
            <person name="Banfield J.F."/>
        </authorList>
    </citation>
    <scope>NUCLEOTIDE SEQUENCE [LARGE SCALE GENOMIC DNA]</scope>
</reference>
<evidence type="ECO:0000259" key="1">
    <source>
        <dbReference type="Pfam" id="PF01882"/>
    </source>
</evidence>
<accession>A0A1G2PKF4</accession>
<name>A0A1G2PKF4_9BACT</name>
<feature type="domain" description="DUF58" evidence="1">
    <location>
        <begin position="11"/>
        <end position="173"/>
    </location>
</feature>
<protein>
    <recommendedName>
        <fullName evidence="1">DUF58 domain-containing protein</fullName>
    </recommendedName>
</protein>
<organism evidence="2 3">
    <name type="scientific">Candidatus Terrybacteria bacterium RIFCSPHIGHO2_01_FULL_48_17</name>
    <dbReference type="NCBI Taxonomy" id="1802362"/>
    <lineage>
        <taxon>Bacteria</taxon>
        <taxon>Candidatus Terryibacteriota</taxon>
    </lineage>
</organism>
<dbReference type="STRING" id="1802362.A2806_04020"/>
<evidence type="ECO:0000313" key="2">
    <source>
        <dbReference type="EMBL" id="OHA48835.1"/>
    </source>
</evidence>
<sequence length="248" mass="28789">MRQSAFKQSFDPWIREHHADVSLRAVVIVDRSPRMQRYPIWSPWLKKPEAIVRVGSVVVASAKHAGAFVGYLDFADWAKDQEPFWRPPNQETEAAKIIEKYLPHKHFTAPNTTLNDAFLFLLGLSRDLPQESFVFVLSDFLAIPDRELFQEVVNRWDTIPVVIQDPVLEASFPVWKEGIMPIPAFLPGSPKTARGSRKQRQEHEQRLAAIREMFYELGLVPVFVNDVTHEHILQRFFVHVDERNAIRR</sequence>
<gene>
    <name evidence="2" type="ORF">A2806_04020</name>
</gene>